<gene>
    <name evidence="1" type="ORF">PsorP6_004854</name>
</gene>
<comment type="caution">
    <text evidence="1">The sequence shown here is derived from an EMBL/GenBank/DDBJ whole genome shotgun (WGS) entry which is preliminary data.</text>
</comment>
<proteinExistence type="predicted"/>
<accession>A0ACC0W4A7</accession>
<sequence>MEWANAIRTITNRMARRRRRKDRQLHQAIYGSTEDRDHLLKIGVEEIRQLNMYRKGRKLQRSVQDVRWLFCRTAIWESNQNVTRIDIPDGNGKVNDLPITEKFVHVWRSILGNSHRRVDESRLSQSLDTFMRIPASRRVNAEDNANLMMSITEDDIHMAI</sequence>
<reference evidence="1 2" key="1">
    <citation type="journal article" date="2022" name="bioRxiv">
        <title>The genome of the oomycete Peronosclerospora sorghi, a cosmopolitan pathogen of maize and sorghum, is inflated with dispersed pseudogenes.</title>
        <authorList>
            <person name="Fletcher K."/>
            <person name="Martin F."/>
            <person name="Isakeit T."/>
            <person name="Cavanaugh K."/>
            <person name="Magill C."/>
            <person name="Michelmore R."/>
        </authorList>
    </citation>
    <scope>NUCLEOTIDE SEQUENCE [LARGE SCALE GENOMIC DNA]</scope>
    <source>
        <strain evidence="1">P6</strain>
    </source>
</reference>
<dbReference type="Proteomes" id="UP001163321">
    <property type="component" value="Chromosome 4"/>
</dbReference>
<dbReference type="EMBL" id="CM047583">
    <property type="protein sequence ID" value="KAI9913643.1"/>
    <property type="molecule type" value="Genomic_DNA"/>
</dbReference>
<organism evidence="1 2">
    <name type="scientific">Peronosclerospora sorghi</name>
    <dbReference type="NCBI Taxonomy" id="230839"/>
    <lineage>
        <taxon>Eukaryota</taxon>
        <taxon>Sar</taxon>
        <taxon>Stramenopiles</taxon>
        <taxon>Oomycota</taxon>
        <taxon>Peronosporomycetes</taxon>
        <taxon>Peronosporales</taxon>
        <taxon>Peronosporaceae</taxon>
        <taxon>Peronosclerospora</taxon>
    </lineage>
</organism>
<evidence type="ECO:0000313" key="1">
    <source>
        <dbReference type="EMBL" id="KAI9913643.1"/>
    </source>
</evidence>
<name>A0ACC0W4A7_9STRA</name>
<keyword evidence="2" id="KW-1185">Reference proteome</keyword>
<protein>
    <submittedName>
        <fullName evidence="1">Uncharacterized protein</fullName>
    </submittedName>
</protein>
<evidence type="ECO:0000313" key="2">
    <source>
        <dbReference type="Proteomes" id="UP001163321"/>
    </source>
</evidence>